<dbReference type="SUPFAM" id="SSF56112">
    <property type="entry name" value="Protein kinase-like (PK-like)"/>
    <property type="match status" value="1"/>
</dbReference>
<dbReference type="AlphaFoldDB" id="A0A7J0FMC2"/>
<protein>
    <submittedName>
        <fullName evidence="9">Protein kinase superfamily protein</fullName>
    </submittedName>
</protein>
<dbReference type="InterPro" id="IPR011009">
    <property type="entry name" value="Kinase-like_dom_sf"/>
</dbReference>
<dbReference type="FunFam" id="3.30.200.20:FF:000483">
    <property type="entry name" value="Putative receptor-like protein kinase"/>
    <property type="match status" value="1"/>
</dbReference>
<dbReference type="GO" id="GO:0005524">
    <property type="term" value="F:ATP binding"/>
    <property type="evidence" value="ECO:0007669"/>
    <property type="project" value="UniProtKB-UniRule"/>
</dbReference>
<organism evidence="9 10">
    <name type="scientific">Actinidia rufa</name>
    <dbReference type="NCBI Taxonomy" id="165716"/>
    <lineage>
        <taxon>Eukaryota</taxon>
        <taxon>Viridiplantae</taxon>
        <taxon>Streptophyta</taxon>
        <taxon>Embryophyta</taxon>
        <taxon>Tracheophyta</taxon>
        <taxon>Spermatophyta</taxon>
        <taxon>Magnoliopsida</taxon>
        <taxon>eudicotyledons</taxon>
        <taxon>Gunneridae</taxon>
        <taxon>Pentapetalae</taxon>
        <taxon>asterids</taxon>
        <taxon>Ericales</taxon>
        <taxon>Actinidiaceae</taxon>
        <taxon>Actinidia</taxon>
    </lineage>
</organism>
<proteinExistence type="predicted"/>
<evidence type="ECO:0000256" key="3">
    <source>
        <dbReference type="ARBA" id="ARBA00022729"/>
    </source>
</evidence>
<feature type="transmembrane region" description="Helical" evidence="7">
    <location>
        <begin position="34"/>
        <end position="54"/>
    </location>
</feature>
<dbReference type="GO" id="GO:0016020">
    <property type="term" value="C:membrane"/>
    <property type="evidence" value="ECO:0007669"/>
    <property type="project" value="UniProtKB-SubCell"/>
</dbReference>
<name>A0A7J0FMC2_9ERIC</name>
<evidence type="ECO:0000256" key="1">
    <source>
        <dbReference type="ARBA" id="ARBA00004167"/>
    </source>
</evidence>
<dbReference type="OrthoDB" id="2418081at2759"/>
<keyword evidence="3" id="KW-0732">Signal</keyword>
<comment type="subcellular location">
    <subcellularLocation>
        <location evidence="1">Membrane</location>
        <topology evidence="1">Single-pass membrane protein</topology>
    </subcellularLocation>
</comment>
<evidence type="ECO:0000256" key="5">
    <source>
        <dbReference type="ARBA" id="ARBA00023136"/>
    </source>
</evidence>
<sequence>MEDKKIKIIAAAVIAALIAGIVVARLSLKLSEAFYVIAGAGTAAIIAVFAILLLRHGFDRRRRLMETQMVSEGRELRIEYSFLRKVAGVPTKFRERELEEATDGFTCLVGKGSSACVFKGILSDGTAVAVKRIEGEERGEREFRSEVAAIASVQHVNLVRLLGYCSVPAGNRFLVYEFIPYGSLDKWIFPPRREPQPQPQPKGKLTLGRVFSVGFEVEGVDEREVRKLVHVALWCVQEKARLRPTMAQVVEMLEGRVPVDEPPDTQMIIIDLLSIDKEEEEHNPSRDRQRLAATRVNSDVASSSTYSYSMSVLSGR</sequence>
<keyword evidence="4 7" id="KW-1133">Transmembrane helix</keyword>
<keyword evidence="2 7" id="KW-0812">Transmembrane</keyword>
<dbReference type="InterPro" id="IPR017441">
    <property type="entry name" value="Protein_kinase_ATP_BS"/>
</dbReference>
<evidence type="ECO:0000256" key="6">
    <source>
        <dbReference type="PROSITE-ProRule" id="PRU10141"/>
    </source>
</evidence>
<dbReference type="InterPro" id="IPR001245">
    <property type="entry name" value="Ser-Thr/Tyr_kinase_cat_dom"/>
</dbReference>
<dbReference type="PANTHER" id="PTHR47974:SF9">
    <property type="entry name" value="RECEPTOR-LIKE SERINE_THREONINE-PROTEIN KINASE"/>
    <property type="match status" value="1"/>
</dbReference>
<dbReference type="Gene3D" id="1.10.510.10">
    <property type="entry name" value="Transferase(Phosphotransferase) domain 1"/>
    <property type="match status" value="1"/>
</dbReference>
<accession>A0A7J0FMC2</accession>
<evidence type="ECO:0000256" key="2">
    <source>
        <dbReference type="ARBA" id="ARBA00022692"/>
    </source>
</evidence>
<evidence type="ECO:0000256" key="4">
    <source>
        <dbReference type="ARBA" id="ARBA00022989"/>
    </source>
</evidence>
<gene>
    <name evidence="9" type="ORF">Acr_13g0011900</name>
</gene>
<keyword evidence="10" id="KW-1185">Reference proteome</keyword>
<keyword evidence="6" id="KW-0067">ATP-binding</keyword>
<keyword evidence="9" id="KW-0808">Transferase</keyword>
<dbReference type="GO" id="GO:0004672">
    <property type="term" value="F:protein kinase activity"/>
    <property type="evidence" value="ECO:0007669"/>
    <property type="project" value="InterPro"/>
</dbReference>
<dbReference type="InterPro" id="IPR000719">
    <property type="entry name" value="Prot_kinase_dom"/>
</dbReference>
<evidence type="ECO:0000313" key="9">
    <source>
        <dbReference type="EMBL" id="GFY99790.1"/>
    </source>
</evidence>
<reference evidence="9 10" key="1">
    <citation type="submission" date="2019-07" db="EMBL/GenBank/DDBJ databases">
        <title>De Novo Assembly of kiwifruit Actinidia rufa.</title>
        <authorList>
            <person name="Sugita-Konishi S."/>
            <person name="Sato K."/>
            <person name="Mori E."/>
            <person name="Abe Y."/>
            <person name="Kisaki G."/>
            <person name="Hamano K."/>
            <person name="Suezawa K."/>
            <person name="Otani M."/>
            <person name="Fukuda T."/>
            <person name="Manabe T."/>
            <person name="Gomi K."/>
            <person name="Tabuchi M."/>
            <person name="Akimitsu K."/>
            <person name="Kataoka I."/>
        </authorList>
    </citation>
    <scope>NUCLEOTIDE SEQUENCE [LARGE SCALE GENOMIC DNA]</scope>
    <source>
        <strain evidence="10">cv. Fuchu</strain>
    </source>
</reference>
<feature type="domain" description="Protein kinase" evidence="8">
    <location>
        <begin position="103"/>
        <end position="316"/>
    </location>
</feature>
<dbReference type="EMBL" id="BJWL01000013">
    <property type="protein sequence ID" value="GFY99790.1"/>
    <property type="molecule type" value="Genomic_DNA"/>
</dbReference>
<evidence type="ECO:0000313" key="10">
    <source>
        <dbReference type="Proteomes" id="UP000585474"/>
    </source>
</evidence>
<dbReference type="PROSITE" id="PS50011">
    <property type="entry name" value="PROTEIN_KINASE_DOM"/>
    <property type="match status" value="1"/>
</dbReference>
<dbReference type="Gene3D" id="3.30.200.20">
    <property type="entry name" value="Phosphorylase Kinase, domain 1"/>
    <property type="match status" value="1"/>
</dbReference>
<dbReference type="Pfam" id="PF07714">
    <property type="entry name" value="PK_Tyr_Ser-Thr"/>
    <property type="match status" value="1"/>
</dbReference>
<keyword evidence="9" id="KW-0418">Kinase</keyword>
<feature type="binding site" evidence="6">
    <location>
        <position position="131"/>
    </location>
    <ligand>
        <name>ATP</name>
        <dbReference type="ChEBI" id="CHEBI:30616"/>
    </ligand>
</feature>
<evidence type="ECO:0000259" key="8">
    <source>
        <dbReference type="PROSITE" id="PS50011"/>
    </source>
</evidence>
<dbReference type="Proteomes" id="UP000585474">
    <property type="component" value="Unassembled WGS sequence"/>
</dbReference>
<evidence type="ECO:0000256" key="7">
    <source>
        <dbReference type="SAM" id="Phobius"/>
    </source>
</evidence>
<dbReference type="PROSITE" id="PS00107">
    <property type="entry name" value="PROTEIN_KINASE_ATP"/>
    <property type="match status" value="1"/>
</dbReference>
<keyword evidence="5 7" id="KW-0472">Membrane</keyword>
<comment type="caution">
    <text evidence="9">The sequence shown here is derived from an EMBL/GenBank/DDBJ whole genome shotgun (WGS) entry which is preliminary data.</text>
</comment>
<dbReference type="PANTHER" id="PTHR47974">
    <property type="entry name" value="OS07G0415500 PROTEIN"/>
    <property type="match status" value="1"/>
</dbReference>
<keyword evidence="6" id="KW-0547">Nucleotide-binding</keyword>